<dbReference type="PANTHER" id="PTHR35893:SF3">
    <property type="entry name" value="INNER MEMBRANE PROTEIN"/>
    <property type="match status" value="1"/>
</dbReference>
<dbReference type="InterPro" id="IPR010279">
    <property type="entry name" value="YqjD/ElaB"/>
</dbReference>
<evidence type="ECO:0000313" key="4">
    <source>
        <dbReference type="Proteomes" id="UP000537862"/>
    </source>
</evidence>
<evidence type="ECO:0000259" key="2">
    <source>
        <dbReference type="Pfam" id="PF19029"/>
    </source>
</evidence>
<name>A0A849P4G7_9BURK</name>
<gene>
    <name evidence="3" type="ORF">HKX39_07260</name>
</gene>
<sequence>MANRKMTTEEELLEHLRKTVQDAEELLAQASKAGNEKADELRSKAKDLLASVQQSFDSGKEQVVEKAREAAKATDTYVSENPWRTVGAVSVAALLLGIIIGRK</sequence>
<dbReference type="InterPro" id="IPR043605">
    <property type="entry name" value="DUF883_C"/>
</dbReference>
<feature type="coiled-coil region" evidence="1">
    <location>
        <begin position="6"/>
        <end position="33"/>
    </location>
</feature>
<keyword evidence="1" id="KW-0175">Coiled coil</keyword>
<dbReference type="GO" id="GO:0043022">
    <property type="term" value="F:ribosome binding"/>
    <property type="evidence" value="ECO:0007669"/>
    <property type="project" value="InterPro"/>
</dbReference>
<protein>
    <submittedName>
        <fullName evidence="3">DUF883 domain-containing protein</fullName>
    </submittedName>
</protein>
<comment type="caution">
    <text evidence="3">The sequence shown here is derived from an EMBL/GenBank/DDBJ whole genome shotgun (WGS) entry which is preliminary data.</text>
</comment>
<proteinExistence type="predicted"/>
<dbReference type="Pfam" id="PF19029">
    <property type="entry name" value="DUF883_C"/>
    <property type="match status" value="1"/>
</dbReference>
<dbReference type="AlphaFoldDB" id="A0A849P4G7"/>
<dbReference type="EMBL" id="JABGBN010000005">
    <property type="protein sequence ID" value="NOL51966.1"/>
    <property type="molecule type" value="Genomic_DNA"/>
</dbReference>
<keyword evidence="4" id="KW-1185">Reference proteome</keyword>
<evidence type="ECO:0000256" key="1">
    <source>
        <dbReference type="SAM" id="Coils"/>
    </source>
</evidence>
<evidence type="ECO:0000313" key="3">
    <source>
        <dbReference type="EMBL" id="NOL51966.1"/>
    </source>
</evidence>
<organism evidence="3 4">
    <name type="scientific">Pelistega suis</name>
    <dbReference type="NCBI Taxonomy" id="1631957"/>
    <lineage>
        <taxon>Bacteria</taxon>
        <taxon>Pseudomonadati</taxon>
        <taxon>Pseudomonadota</taxon>
        <taxon>Betaproteobacteria</taxon>
        <taxon>Burkholderiales</taxon>
        <taxon>Alcaligenaceae</taxon>
        <taxon>Pelistega</taxon>
    </lineage>
</organism>
<accession>A0A849P4G7</accession>
<reference evidence="3 4" key="1">
    <citation type="submission" date="2020-05" db="EMBL/GenBank/DDBJ databases">
        <authorList>
            <person name="Niu N."/>
        </authorList>
    </citation>
    <scope>NUCLEOTIDE SEQUENCE [LARGE SCALE GENOMIC DNA]</scope>
    <source>
        <strain evidence="3 4">3340-03</strain>
    </source>
</reference>
<dbReference type="RefSeq" id="WP_171680666.1">
    <property type="nucleotide sequence ID" value="NZ_JABGBN010000005.1"/>
</dbReference>
<dbReference type="PANTHER" id="PTHR35893">
    <property type="entry name" value="INNER MEMBRANE PROTEIN-RELATED"/>
    <property type="match status" value="1"/>
</dbReference>
<feature type="domain" description="DUF883" evidence="2">
    <location>
        <begin position="74"/>
        <end position="103"/>
    </location>
</feature>
<dbReference type="Proteomes" id="UP000537862">
    <property type="component" value="Unassembled WGS sequence"/>
</dbReference>